<dbReference type="EMBL" id="FNBL01000010">
    <property type="protein sequence ID" value="SDG03207.1"/>
    <property type="molecule type" value="Genomic_DNA"/>
</dbReference>
<name>A0A1G7QXH0_9RHOB</name>
<dbReference type="InterPro" id="IPR003439">
    <property type="entry name" value="ABC_transporter-like_ATP-bd"/>
</dbReference>
<evidence type="ECO:0000259" key="6">
    <source>
        <dbReference type="PROSITE" id="PS50893"/>
    </source>
</evidence>
<protein>
    <submittedName>
        <fullName evidence="7">Branched-chain amino acid transport system ATP-binding protein</fullName>
    </submittedName>
</protein>
<evidence type="ECO:0000313" key="7">
    <source>
        <dbReference type="EMBL" id="SDG03207.1"/>
    </source>
</evidence>
<dbReference type="PANTHER" id="PTHR43820:SF5">
    <property type="entry name" value="HIGH-AFFINITY BRANCHED-CHAIN AMINO ACID TRANSPORT ATP-BINDING PROTEIN"/>
    <property type="match status" value="1"/>
</dbReference>
<dbReference type="AlphaFoldDB" id="A0A1G7QXH0"/>
<keyword evidence="4 7" id="KW-0067">ATP-binding</keyword>
<gene>
    <name evidence="7" type="ORF">SAMN04488117_110114</name>
</gene>
<dbReference type="InterPro" id="IPR052156">
    <property type="entry name" value="BCAA_Transport_ATP-bd_LivF"/>
</dbReference>
<dbReference type="CDD" id="cd03224">
    <property type="entry name" value="ABC_TM1139_LivF_branched"/>
    <property type="match status" value="1"/>
</dbReference>
<dbReference type="RefSeq" id="WP_074646277.1">
    <property type="nucleotide sequence ID" value="NZ_FNBL01000010.1"/>
</dbReference>
<feature type="domain" description="ABC transporter" evidence="6">
    <location>
        <begin position="5"/>
        <end position="231"/>
    </location>
</feature>
<dbReference type="OrthoDB" id="9806149at2"/>
<evidence type="ECO:0000256" key="2">
    <source>
        <dbReference type="ARBA" id="ARBA00022448"/>
    </source>
</evidence>
<evidence type="ECO:0000313" key="8">
    <source>
        <dbReference type="Proteomes" id="UP000182284"/>
    </source>
</evidence>
<dbReference type="GO" id="GO:0016887">
    <property type="term" value="F:ATP hydrolysis activity"/>
    <property type="evidence" value="ECO:0007669"/>
    <property type="project" value="InterPro"/>
</dbReference>
<evidence type="ECO:0000256" key="3">
    <source>
        <dbReference type="ARBA" id="ARBA00022741"/>
    </source>
</evidence>
<proteinExistence type="inferred from homology"/>
<evidence type="ECO:0000256" key="5">
    <source>
        <dbReference type="ARBA" id="ARBA00022970"/>
    </source>
</evidence>
<dbReference type="Proteomes" id="UP000182284">
    <property type="component" value="Unassembled WGS sequence"/>
</dbReference>
<dbReference type="InterPro" id="IPR003593">
    <property type="entry name" value="AAA+_ATPase"/>
</dbReference>
<dbReference type="PROSITE" id="PS00211">
    <property type="entry name" value="ABC_TRANSPORTER_1"/>
    <property type="match status" value="1"/>
</dbReference>
<dbReference type="PANTHER" id="PTHR43820">
    <property type="entry name" value="HIGH-AFFINITY BRANCHED-CHAIN AMINO ACID TRANSPORT ATP-BINDING PROTEIN LIVF"/>
    <property type="match status" value="1"/>
</dbReference>
<evidence type="ECO:0000256" key="4">
    <source>
        <dbReference type="ARBA" id="ARBA00022840"/>
    </source>
</evidence>
<sequence length="233" mass="25449">MSALLELRDLNVFYGAFHSVHGINITCQEGEIVSLIGANGAGKSSTLRAIIGQVPRITGEMRFDGEDMSKCSTPDRIASGIALVPEGRRLFPNLTVEENLMIGAYTGRPGPIGLKDVYAIFPVLLERRKQFARQLSGGQQQMVAIGRALMMNPRLVLFDEISLGLSPKIIGDIYEVLPRIRDRGLSMILVEQDISRSLAMADHFVCMLEGRISLAGRPADVTRAQIAASYFGD</sequence>
<dbReference type="SUPFAM" id="SSF52540">
    <property type="entry name" value="P-loop containing nucleoside triphosphate hydrolases"/>
    <property type="match status" value="1"/>
</dbReference>
<organism evidence="7 8">
    <name type="scientific">Celeribacter baekdonensis</name>
    <dbReference type="NCBI Taxonomy" id="875171"/>
    <lineage>
        <taxon>Bacteria</taxon>
        <taxon>Pseudomonadati</taxon>
        <taxon>Pseudomonadota</taxon>
        <taxon>Alphaproteobacteria</taxon>
        <taxon>Rhodobacterales</taxon>
        <taxon>Roseobacteraceae</taxon>
        <taxon>Celeribacter</taxon>
    </lineage>
</organism>
<comment type="similarity">
    <text evidence="1">Belongs to the ABC transporter superfamily.</text>
</comment>
<dbReference type="GO" id="GO:0005524">
    <property type="term" value="F:ATP binding"/>
    <property type="evidence" value="ECO:0007669"/>
    <property type="project" value="UniProtKB-KW"/>
</dbReference>
<dbReference type="Pfam" id="PF00005">
    <property type="entry name" value="ABC_tran"/>
    <property type="match status" value="1"/>
</dbReference>
<evidence type="ECO:0000256" key="1">
    <source>
        <dbReference type="ARBA" id="ARBA00005417"/>
    </source>
</evidence>
<keyword evidence="3" id="KW-0547">Nucleotide-binding</keyword>
<dbReference type="InterPro" id="IPR017871">
    <property type="entry name" value="ABC_transporter-like_CS"/>
</dbReference>
<dbReference type="GO" id="GO:0015658">
    <property type="term" value="F:branched-chain amino acid transmembrane transporter activity"/>
    <property type="evidence" value="ECO:0007669"/>
    <property type="project" value="TreeGrafter"/>
</dbReference>
<keyword evidence="5" id="KW-0029">Amino-acid transport</keyword>
<dbReference type="GO" id="GO:0015807">
    <property type="term" value="P:L-amino acid transport"/>
    <property type="evidence" value="ECO:0007669"/>
    <property type="project" value="TreeGrafter"/>
</dbReference>
<dbReference type="InterPro" id="IPR027417">
    <property type="entry name" value="P-loop_NTPase"/>
</dbReference>
<accession>A0A1G7QXH0</accession>
<dbReference type="PROSITE" id="PS50893">
    <property type="entry name" value="ABC_TRANSPORTER_2"/>
    <property type="match status" value="1"/>
</dbReference>
<dbReference type="SMART" id="SM00382">
    <property type="entry name" value="AAA"/>
    <property type="match status" value="1"/>
</dbReference>
<dbReference type="Gene3D" id="3.40.50.300">
    <property type="entry name" value="P-loop containing nucleotide triphosphate hydrolases"/>
    <property type="match status" value="1"/>
</dbReference>
<keyword evidence="2" id="KW-0813">Transport</keyword>
<reference evidence="7 8" key="1">
    <citation type="submission" date="2016-10" db="EMBL/GenBank/DDBJ databases">
        <authorList>
            <person name="de Groot N.N."/>
        </authorList>
    </citation>
    <scope>NUCLEOTIDE SEQUENCE [LARGE SCALE GENOMIC DNA]</scope>
    <source>
        <strain evidence="7 8">DSM 27375</strain>
    </source>
</reference>